<name>A0A367D806_ECOLX</name>
<reference evidence="1 2" key="1">
    <citation type="submission" date="2018-11" db="EMBL/GenBank/DDBJ databases">
        <title>Enterobacteriaceae from Patient.</title>
        <authorList>
            <person name="Shen C."/>
            <person name="Yang Y."/>
            <person name="Tian G."/>
        </authorList>
    </citation>
    <scope>NUCLEOTIDE SEQUENCE [LARGE SCALE GENOMIC DNA]</scope>
    <source>
        <strain evidence="1 2">GBGD28</strain>
    </source>
</reference>
<evidence type="ECO:0000313" key="2">
    <source>
        <dbReference type="Proteomes" id="UP000271008"/>
    </source>
</evidence>
<dbReference type="Gene3D" id="2.60.40.1080">
    <property type="match status" value="1"/>
</dbReference>
<proteinExistence type="predicted"/>
<dbReference type="AlphaFoldDB" id="A0A367D806"/>
<organism evidence="1 2">
    <name type="scientific">Escherichia coli</name>
    <dbReference type="NCBI Taxonomy" id="562"/>
    <lineage>
        <taxon>Bacteria</taxon>
        <taxon>Pseudomonadati</taxon>
        <taxon>Pseudomonadota</taxon>
        <taxon>Gammaproteobacteria</taxon>
        <taxon>Enterobacterales</taxon>
        <taxon>Enterobacteriaceae</taxon>
        <taxon>Escherichia</taxon>
    </lineage>
</organism>
<sequence>ATVTLNGLVATVKGVKQGSVSIVGMTADGNFVAVAAVTVSAAG</sequence>
<gene>
    <name evidence="1" type="ORF">EIA08_32930</name>
</gene>
<dbReference type="Proteomes" id="UP000271008">
    <property type="component" value="Unassembled WGS sequence"/>
</dbReference>
<accession>A0A367D806</accession>
<protein>
    <submittedName>
        <fullName evidence="1">Phage tail protein</fullName>
    </submittedName>
</protein>
<feature type="non-terminal residue" evidence="1">
    <location>
        <position position="1"/>
    </location>
</feature>
<evidence type="ECO:0000313" key="1">
    <source>
        <dbReference type="EMBL" id="RRD52716.1"/>
    </source>
</evidence>
<comment type="caution">
    <text evidence="1">The sequence shown here is derived from an EMBL/GenBank/DDBJ whole genome shotgun (WGS) entry which is preliminary data.</text>
</comment>
<dbReference type="EMBL" id="RQTU01000906">
    <property type="protein sequence ID" value="RRD52716.1"/>
    <property type="molecule type" value="Genomic_DNA"/>
</dbReference>